<proteinExistence type="predicted"/>
<evidence type="ECO:0000256" key="1">
    <source>
        <dbReference type="SAM" id="SignalP"/>
    </source>
</evidence>
<protein>
    <submittedName>
        <fullName evidence="2">Uncharacterized protein</fullName>
    </submittedName>
</protein>
<organism evidence="2 3">
    <name type="scientific">Diaporthe australafricana</name>
    <dbReference type="NCBI Taxonomy" id="127596"/>
    <lineage>
        <taxon>Eukaryota</taxon>
        <taxon>Fungi</taxon>
        <taxon>Dikarya</taxon>
        <taxon>Ascomycota</taxon>
        <taxon>Pezizomycotina</taxon>
        <taxon>Sordariomycetes</taxon>
        <taxon>Sordariomycetidae</taxon>
        <taxon>Diaporthales</taxon>
        <taxon>Diaporthaceae</taxon>
        <taxon>Diaporthe</taxon>
    </lineage>
</organism>
<feature type="signal peptide" evidence="1">
    <location>
        <begin position="1"/>
        <end position="18"/>
    </location>
</feature>
<sequence length="194" mass="20014">MQVKVFTILCSLAIGITAVNVKRAGAGEAPTSASTCSDVTKTVTSIATISYGTTKTTTITVIKTETDEVTKTVSYTVTGTAATITKPGPTQTVSYTVTAPVTTATVTKPESYTVTTTKPGSTCATSKPNCSTLTSTATYCKSCLVPDCTTTSYITKSAGCDALPTETVSFPCENPDSCNKIGCKTVYSIQTQTA</sequence>
<accession>A0ABR3W1L5</accession>
<keyword evidence="3" id="KW-1185">Reference proteome</keyword>
<comment type="caution">
    <text evidence="2">The sequence shown here is derived from an EMBL/GenBank/DDBJ whole genome shotgun (WGS) entry which is preliminary data.</text>
</comment>
<feature type="chain" id="PRO_5045086179" evidence="1">
    <location>
        <begin position="19"/>
        <end position="194"/>
    </location>
</feature>
<reference evidence="2 3" key="1">
    <citation type="journal article" date="2024" name="IMA Fungus">
        <title>IMA Genome - F19 : A genome assembly and annotation guide to empower mycologists, including annotated draft genome sequences of Ceratocystis pirilliformis, Diaporthe australafricana, Fusarium ophioides, Paecilomyces lecythidis, and Sporothrix stenoceras.</title>
        <authorList>
            <person name="Aylward J."/>
            <person name="Wilson A.M."/>
            <person name="Visagie C.M."/>
            <person name="Spraker J."/>
            <person name="Barnes I."/>
            <person name="Buitendag C."/>
            <person name="Ceriani C."/>
            <person name="Del Mar Angel L."/>
            <person name="du Plessis D."/>
            <person name="Fuchs T."/>
            <person name="Gasser K."/>
            <person name="Kramer D."/>
            <person name="Li W."/>
            <person name="Munsamy K."/>
            <person name="Piso A."/>
            <person name="Price J.L."/>
            <person name="Sonnekus B."/>
            <person name="Thomas C."/>
            <person name="van der Nest A."/>
            <person name="van Dijk A."/>
            <person name="van Heerden A."/>
            <person name="van Vuuren N."/>
            <person name="Yilmaz N."/>
            <person name="Duong T.A."/>
            <person name="van der Merwe N.A."/>
            <person name="Wingfield M.J."/>
            <person name="Wingfield B.D."/>
        </authorList>
    </citation>
    <scope>NUCLEOTIDE SEQUENCE [LARGE SCALE GENOMIC DNA]</scope>
    <source>
        <strain evidence="2 3">CMW 18300</strain>
    </source>
</reference>
<dbReference type="EMBL" id="JAWRVE010000181">
    <property type="protein sequence ID" value="KAL1850785.1"/>
    <property type="molecule type" value="Genomic_DNA"/>
</dbReference>
<keyword evidence="1" id="KW-0732">Signal</keyword>
<gene>
    <name evidence="2" type="ORF">Daus18300_012793</name>
</gene>
<name>A0ABR3W1L5_9PEZI</name>
<dbReference type="Proteomes" id="UP001583177">
    <property type="component" value="Unassembled WGS sequence"/>
</dbReference>
<evidence type="ECO:0000313" key="2">
    <source>
        <dbReference type="EMBL" id="KAL1850785.1"/>
    </source>
</evidence>
<evidence type="ECO:0000313" key="3">
    <source>
        <dbReference type="Proteomes" id="UP001583177"/>
    </source>
</evidence>